<evidence type="ECO:0000313" key="3">
    <source>
        <dbReference type="EMBL" id="PZQ09793.1"/>
    </source>
</evidence>
<organism evidence="3 4">
    <name type="scientific">Rhodanobacter denitrificans</name>
    <dbReference type="NCBI Taxonomy" id="666685"/>
    <lineage>
        <taxon>Bacteria</taxon>
        <taxon>Pseudomonadati</taxon>
        <taxon>Pseudomonadota</taxon>
        <taxon>Gammaproteobacteria</taxon>
        <taxon>Lysobacterales</taxon>
        <taxon>Rhodanobacteraceae</taxon>
        <taxon>Rhodanobacter</taxon>
    </lineage>
</organism>
<proteinExistence type="predicted"/>
<dbReference type="EMBL" id="QFPO01000024">
    <property type="protein sequence ID" value="PZQ09793.1"/>
    <property type="molecule type" value="Genomic_DNA"/>
</dbReference>
<keyword evidence="1" id="KW-0597">Phosphoprotein</keyword>
<dbReference type="InterPro" id="IPR001789">
    <property type="entry name" value="Sig_transdc_resp-reg_receiver"/>
</dbReference>
<dbReference type="SMART" id="SM00448">
    <property type="entry name" value="REC"/>
    <property type="match status" value="1"/>
</dbReference>
<dbReference type="SUPFAM" id="SSF52172">
    <property type="entry name" value="CheY-like"/>
    <property type="match status" value="1"/>
</dbReference>
<dbReference type="Gene3D" id="3.40.50.2300">
    <property type="match status" value="1"/>
</dbReference>
<sequence>MSDADGGRWEQVVEILLIEDNDGDVRLTREALKDGRLRNRLNVVHDGEQALAYLRRQPPYEEAVRPDLILLDLNLPRLDGREVLAAIKHDPQLKQIPVCVLTSSRAERDLLRAYDLHANCFITKPVEFEEFMHVVRSIENFWLTIVVLPPKE</sequence>
<dbReference type="Pfam" id="PF00072">
    <property type="entry name" value="Response_reg"/>
    <property type="match status" value="1"/>
</dbReference>
<dbReference type="PANTHER" id="PTHR44520:SF2">
    <property type="entry name" value="RESPONSE REGULATOR RCP1"/>
    <property type="match status" value="1"/>
</dbReference>
<dbReference type="PROSITE" id="PS50110">
    <property type="entry name" value="RESPONSE_REGULATORY"/>
    <property type="match status" value="1"/>
</dbReference>
<dbReference type="Proteomes" id="UP000249046">
    <property type="component" value="Unassembled WGS sequence"/>
</dbReference>
<reference evidence="3 4" key="1">
    <citation type="submission" date="2017-08" db="EMBL/GenBank/DDBJ databases">
        <title>Infants hospitalized years apart are colonized by the same room-sourced microbial strains.</title>
        <authorList>
            <person name="Brooks B."/>
            <person name="Olm M.R."/>
            <person name="Firek B.A."/>
            <person name="Baker R."/>
            <person name="Thomas B.C."/>
            <person name="Morowitz M.J."/>
            <person name="Banfield J.F."/>
        </authorList>
    </citation>
    <scope>NUCLEOTIDE SEQUENCE [LARGE SCALE GENOMIC DNA]</scope>
    <source>
        <strain evidence="3">S2_005_003_R2_42</strain>
    </source>
</reference>
<accession>A0A2W5LXK6</accession>
<gene>
    <name evidence="3" type="ORF">DI564_17100</name>
</gene>
<protein>
    <submittedName>
        <fullName evidence="3">Response regulator</fullName>
    </submittedName>
</protein>
<dbReference type="InterPro" id="IPR052893">
    <property type="entry name" value="TCS_response_regulator"/>
</dbReference>
<dbReference type="GO" id="GO:0000160">
    <property type="term" value="P:phosphorelay signal transduction system"/>
    <property type="evidence" value="ECO:0007669"/>
    <property type="project" value="InterPro"/>
</dbReference>
<dbReference type="InterPro" id="IPR011006">
    <property type="entry name" value="CheY-like_superfamily"/>
</dbReference>
<feature type="modified residue" description="4-aspartylphosphate" evidence="1">
    <location>
        <position position="72"/>
    </location>
</feature>
<feature type="domain" description="Response regulatory" evidence="2">
    <location>
        <begin position="14"/>
        <end position="139"/>
    </location>
</feature>
<dbReference type="PANTHER" id="PTHR44520">
    <property type="entry name" value="RESPONSE REGULATOR RCP1-RELATED"/>
    <property type="match status" value="1"/>
</dbReference>
<evidence type="ECO:0000256" key="1">
    <source>
        <dbReference type="PROSITE-ProRule" id="PRU00169"/>
    </source>
</evidence>
<dbReference type="CDD" id="cd17557">
    <property type="entry name" value="REC_Rcp-like"/>
    <property type="match status" value="1"/>
</dbReference>
<name>A0A2W5LXK6_9GAMM</name>
<comment type="caution">
    <text evidence="3">The sequence shown here is derived from an EMBL/GenBank/DDBJ whole genome shotgun (WGS) entry which is preliminary data.</text>
</comment>
<dbReference type="AlphaFoldDB" id="A0A2W5LXK6"/>
<evidence type="ECO:0000313" key="4">
    <source>
        <dbReference type="Proteomes" id="UP000249046"/>
    </source>
</evidence>
<evidence type="ECO:0000259" key="2">
    <source>
        <dbReference type="PROSITE" id="PS50110"/>
    </source>
</evidence>